<dbReference type="InterPro" id="IPR034457">
    <property type="entry name" value="Organic_radical-activating"/>
</dbReference>
<evidence type="ECO:0000313" key="12">
    <source>
        <dbReference type="Proteomes" id="UP000427906"/>
    </source>
</evidence>
<keyword evidence="11" id="KW-0808">Transferase</keyword>
<evidence type="ECO:0000256" key="9">
    <source>
        <dbReference type="ARBA" id="ARBA00023014"/>
    </source>
</evidence>
<proteinExistence type="inferred from homology"/>
<dbReference type="InterPro" id="IPR013785">
    <property type="entry name" value="Aldolase_TIM"/>
</dbReference>
<evidence type="ECO:0000256" key="6">
    <source>
        <dbReference type="ARBA" id="ARBA00022723"/>
    </source>
</evidence>
<name>A0A5K7YS46_9BACT</name>
<dbReference type="AlphaFoldDB" id="A0A5K7YS46"/>
<protein>
    <submittedName>
        <fullName evidence="11">Formate acetyltransferase activating enzyme</fullName>
    </submittedName>
</protein>
<dbReference type="CDD" id="cd01335">
    <property type="entry name" value="Radical_SAM"/>
    <property type="match status" value="1"/>
</dbReference>
<dbReference type="RefSeq" id="WP_155318685.1">
    <property type="nucleotide sequence ID" value="NZ_AP021874.1"/>
</dbReference>
<keyword evidence="9" id="KW-0411">Iron-sulfur</keyword>
<evidence type="ECO:0000256" key="4">
    <source>
        <dbReference type="ARBA" id="ARBA00022485"/>
    </source>
</evidence>
<evidence type="ECO:0000256" key="2">
    <source>
        <dbReference type="ARBA" id="ARBA00009777"/>
    </source>
</evidence>
<evidence type="ECO:0000256" key="3">
    <source>
        <dbReference type="ARBA" id="ARBA00011245"/>
    </source>
</evidence>
<evidence type="ECO:0000256" key="5">
    <source>
        <dbReference type="ARBA" id="ARBA00022691"/>
    </source>
</evidence>
<dbReference type="InterPro" id="IPR007197">
    <property type="entry name" value="rSAM"/>
</dbReference>
<dbReference type="PROSITE" id="PS51918">
    <property type="entry name" value="RADICAL_SAM"/>
    <property type="match status" value="1"/>
</dbReference>
<keyword evidence="4" id="KW-0004">4Fe-4S</keyword>
<dbReference type="GO" id="GO:0051539">
    <property type="term" value="F:4 iron, 4 sulfur cluster binding"/>
    <property type="evidence" value="ECO:0007669"/>
    <property type="project" value="UniProtKB-KW"/>
</dbReference>
<evidence type="ECO:0000313" key="11">
    <source>
        <dbReference type="EMBL" id="BBO70759.1"/>
    </source>
</evidence>
<dbReference type="PROSITE" id="PS01087">
    <property type="entry name" value="RADICAL_ACTIVATING"/>
    <property type="match status" value="1"/>
</dbReference>
<dbReference type="SUPFAM" id="SSF102114">
    <property type="entry name" value="Radical SAM enzymes"/>
    <property type="match status" value="1"/>
</dbReference>
<keyword evidence="8" id="KW-0408">Iron</keyword>
<keyword evidence="6" id="KW-0479">Metal-binding</keyword>
<dbReference type="NCBIfam" id="TIGR02494">
    <property type="entry name" value="PFLE_PFLC"/>
    <property type="match status" value="1"/>
</dbReference>
<organism evidence="11 12">
    <name type="scientific">Desulfosarcina alkanivorans</name>
    <dbReference type="NCBI Taxonomy" id="571177"/>
    <lineage>
        <taxon>Bacteria</taxon>
        <taxon>Pseudomonadati</taxon>
        <taxon>Thermodesulfobacteriota</taxon>
        <taxon>Desulfobacteria</taxon>
        <taxon>Desulfobacterales</taxon>
        <taxon>Desulfosarcinaceae</taxon>
        <taxon>Desulfosarcina</taxon>
    </lineage>
</organism>
<accession>A0A5K7YS46</accession>
<feature type="domain" description="Radical SAM core" evidence="10">
    <location>
        <begin position="15"/>
        <end position="256"/>
    </location>
</feature>
<dbReference type="GO" id="GO:0016740">
    <property type="term" value="F:transferase activity"/>
    <property type="evidence" value="ECO:0007669"/>
    <property type="project" value="UniProtKB-KW"/>
</dbReference>
<dbReference type="Proteomes" id="UP000427906">
    <property type="component" value="Chromosome"/>
</dbReference>
<dbReference type="SFLD" id="SFLDS00029">
    <property type="entry name" value="Radical_SAM"/>
    <property type="match status" value="1"/>
</dbReference>
<dbReference type="KEGG" id="dalk:DSCA_46890"/>
<evidence type="ECO:0000256" key="8">
    <source>
        <dbReference type="ARBA" id="ARBA00023004"/>
    </source>
</evidence>
<comment type="subunit">
    <text evidence="3">Monomer.</text>
</comment>
<dbReference type="GO" id="GO:0046872">
    <property type="term" value="F:metal ion binding"/>
    <property type="evidence" value="ECO:0007669"/>
    <property type="project" value="UniProtKB-KW"/>
</dbReference>
<dbReference type="InterPro" id="IPR012839">
    <property type="entry name" value="Organic_radical_activase"/>
</dbReference>
<evidence type="ECO:0000259" key="10">
    <source>
        <dbReference type="PROSITE" id="PS51918"/>
    </source>
</evidence>
<dbReference type="PANTHER" id="PTHR30352">
    <property type="entry name" value="PYRUVATE FORMATE-LYASE-ACTIVATING ENZYME"/>
    <property type="match status" value="1"/>
</dbReference>
<dbReference type="OrthoDB" id="9782387at2"/>
<dbReference type="Gene3D" id="3.20.20.70">
    <property type="entry name" value="Aldolase class I"/>
    <property type="match status" value="1"/>
</dbReference>
<comment type="similarity">
    <text evidence="2">Belongs to the organic radical-activating enzymes family.</text>
</comment>
<dbReference type="EMBL" id="AP021874">
    <property type="protein sequence ID" value="BBO70759.1"/>
    <property type="molecule type" value="Genomic_DNA"/>
</dbReference>
<gene>
    <name evidence="11" type="ORF">DSCA_46890</name>
</gene>
<dbReference type="PANTHER" id="PTHR30352:SF4">
    <property type="entry name" value="PYRUVATE FORMATE-LYASE 2-ACTIVATING ENZYME"/>
    <property type="match status" value="1"/>
</dbReference>
<reference evidence="11 12" key="1">
    <citation type="submission" date="2019-11" db="EMBL/GenBank/DDBJ databases">
        <title>Comparative genomics of hydrocarbon-degrading Desulfosarcina strains.</title>
        <authorList>
            <person name="Watanabe M."/>
            <person name="Kojima H."/>
            <person name="Fukui M."/>
        </authorList>
    </citation>
    <scope>NUCLEOTIDE SEQUENCE [LARGE SCALE GENOMIC DNA]</scope>
    <source>
        <strain evidence="11 12">PL12</strain>
    </source>
</reference>
<comment type="cofactor">
    <cofactor evidence="1">
        <name>[4Fe-4S] cluster</name>
        <dbReference type="ChEBI" id="CHEBI:49883"/>
    </cofactor>
</comment>
<keyword evidence="7" id="KW-0560">Oxidoreductase</keyword>
<keyword evidence="5" id="KW-0949">S-adenosyl-L-methionine</keyword>
<dbReference type="GO" id="GO:0016491">
    <property type="term" value="F:oxidoreductase activity"/>
    <property type="evidence" value="ECO:0007669"/>
    <property type="project" value="UniProtKB-KW"/>
</dbReference>
<dbReference type="Pfam" id="PF04055">
    <property type="entry name" value="Radical_SAM"/>
    <property type="match status" value="1"/>
</dbReference>
<dbReference type="InterPro" id="IPR001989">
    <property type="entry name" value="Radical_activat_CS"/>
</dbReference>
<dbReference type="PIRSF" id="PIRSF000371">
    <property type="entry name" value="PFL_act_enz"/>
    <property type="match status" value="1"/>
</dbReference>
<dbReference type="SFLD" id="SFLDG01066">
    <property type="entry name" value="organic_radical-activating_enz"/>
    <property type="match status" value="1"/>
</dbReference>
<keyword evidence="12" id="KW-1185">Reference proteome</keyword>
<dbReference type="InterPro" id="IPR058240">
    <property type="entry name" value="rSAM_sf"/>
</dbReference>
<sequence length="261" mass="28132">MTVGTIFKIKRYALHDGPGIRTTVFFKGCPLSCRWCHNPEGIDPQAQTMSRRTASGDIDETVGTVIGVEALVNVIEKDVLFYDESRGGVTFSGGEPLGQPAFLDALLAACNHRDIHAALDTSGFAPAAVVDRVLPRLQLVLFDLKIMDPDRHRRYTGVSNRIILENLTRIAGSGTPVRIRIPVIPGMTDGDGNLTAIVRFASTLKALDGIDLLPFHRIGEGKYRRLGLVDPMAGAAPPSPARMAEIKDFFDRAGVAATIGG</sequence>
<evidence type="ECO:0000256" key="1">
    <source>
        <dbReference type="ARBA" id="ARBA00001966"/>
    </source>
</evidence>
<evidence type="ECO:0000256" key="7">
    <source>
        <dbReference type="ARBA" id="ARBA00023002"/>
    </source>
</evidence>